<dbReference type="InterPro" id="IPR025110">
    <property type="entry name" value="AMP-bd_C"/>
</dbReference>
<keyword evidence="1" id="KW-0812">Transmembrane</keyword>
<keyword evidence="1" id="KW-0472">Membrane</keyword>
<evidence type="ECO:0000313" key="4">
    <source>
        <dbReference type="EMBL" id="BFP43933.1"/>
    </source>
</evidence>
<reference evidence="4" key="1">
    <citation type="submission" date="2024-07" db="EMBL/GenBank/DDBJ databases">
        <title>Complete genome sequences of cellulolytic bacteria, Kitasatospora sp. CMC57 and Streptomyces sp. CMC78, isolated from Japanese agricultural soil.</title>
        <authorList>
            <person name="Hashimoto T."/>
            <person name="Ito M."/>
            <person name="Iwamoto M."/>
            <person name="Fukahori D."/>
            <person name="Shoda T."/>
            <person name="Sakoda M."/>
            <person name="Morohoshi T."/>
            <person name="Mitsuboshi M."/>
            <person name="Nishizawa T."/>
        </authorList>
    </citation>
    <scope>NUCLEOTIDE SEQUENCE</scope>
    <source>
        <strain evidence="4">CMC57</strain>
    </source>
</reference>
<feature type="transmembrane region" description="Helical" evidence="1">
    <location>
        <begin position="654"/>
        <end position="675"/>
    </location>
</feature>
<dbReference type="InterPro" id="IPR042099">
    <property type="entry name" value="ANL_N_sf"/>
</dbReference>
<keyword evidence="1" id="KW-1133">Transmembrane helix</keyword>
<dbReference type="GO" id="GO:0005737">
    <property type="term" value="C:cytoplasm"/>
    <property type="evidence" value="ECO:0007669"/>
    <property type="project" value="TreeGrafter"/>
</dbReference>
<dbReference type="PANTHER" id="PTHR45527:SF1">
    <property type="entry name" value="FATTY ACID SYNTHASE"/>
    <property type="match status" value="1"/>
</dbReference>
<dbReference type="InterPro" id="IPR020845">
    <property type="entry name" value="AMP-binding_CS"/>
</dbReference>
<feature type="transmembrane region" description="Helical" evidence="1">
    <location>
        <begin position="587"/>
        <end position="610"/>
    </location>
</feature>
<name>A0AB33JM77_9ACTN</name>
<dbReference type="Gene3D" id="3.40.50.12780">
    <property type="entry name" value="N-terminal domain of ligase-like"/>
    <property type="match status" value="1"/>
</dbReference>
<evidence type="ECO:0000259" key="2">
    <source>
        <dbReference type="Pfam" id="PF00501"/>
    </source>
</evidence>
<dbReference type="Gene3D" id="3.30.300.30">
    <property type="match status" value="1"/>
</dbReference>
<dbReference type="GO" id="GO:0031177">
    <property type="term" value="F:phosphopantetheine binding"/>
    <property type="evidence" value="ECO:0007669"/>
    <property type="project" value="TreeGrafter"/>
</dbReference>
<feature type="domain" description="AMP-dependent synthetase/ligase" evidence="2">
    <location>
        <begin position="13"/>
        <end position="372"/>
    </location>
</feature>
<dbReference type="GO" id="GO:0043041">
    <property type="term" value="P:amino acid activation for nonribosomal peptide biosynthetic process"/>
    <property type="evidence" value="ECO:0007669"/>
    <property type="project" value="TreeGrafter"/>
</dbReference>
<dbReference type="EMBL" id="AP035881">
    <property type="protein sequence ID" value="BFP43933.1"/>
    <property type="molecule type" value="Genomic_DNA"/>
</dbReference>
<organism evidence="4">
    <name type="scientific">Kitasatospora sp. CMC57</name>
    <dbReference type="NCBI Taxonomy" id="3231513"/>
    <lineage>
        <taxon>Bacteria</taxon>
        <taxon>Bacillati</taxon>
        <taxon>Actinomycetota</taxon>
        <taxon>Actinomycetes</taxon>
        <taxon>Kitasatosporales</taxon>
        <taxon>Streptomycetaceae</taxon>
        <taxon>Kitasatospora</taxon>
    </lineage>
</organism>
<dbReference type="Pfam" id="PF13193">
    <property type="entry name" value="AMP-binding_C"/>
    <property type="match status" value="1"/>
</dbReference>
<evidence type="ECO:0000259" key="3">
    <source>
        <dbReference type="Pfam" id="PF13193"/>
    </source>
</evidence>
<dbReference type="InterPro" id="IPR045851">
    <property type="entry name" value="AMP-bd_C_sf"/>
</dbReference>
<dbReference type="InterPro" id="IPR000873">
    <property type="entry name" value="AMP-dep_synth/lig_dom"/>
</dbReference>
<gene>
    <name evidence="4" type="ORF">KCMC57_03010</name>
</gene>
<evidence type="ECO:0000256" key="1">
    <source>
        <dbReference type="SAM" id="Phobius"/>
    </source>
</evidence>
<dbReference type="PANTHER" id="PTHR45527">
    <property type="entry name" value="NONRIBOSOMAL PEPTIDE SYNTHETASE"/>
    <property type="match status" value="1"/>
</dbReference>
<sequence length="683" mass="73810">MQQTEDRTVHQLFEEHARLTPDAPALVCGEQRLSYRELDDRADRLAHHLRELGLRSGEFAAVALGRTPDLLTAVLAVLKTGAAYVPVEPTGPDRIIRHVLGEADPLVVITQEAYRVRLTDAAARTVLCLDSTELPEHHGPLPDPAGPADLACVFYTSGSTGLPKGALIEHRNLLHSYRGWREVYGLTAEDRFLQTATLEFDVFTADWIRALCSGGVLVLAQRNFTLDRTASPAELHELLLRERITVMETNAHTLRRLFAHLQPLGLELGGVRLLSVGAEKWYLDEQLRLQGYLGPGVRHVNVYGVAEAAVDSAWFDTATLAEEPDHPERLSLIGRPFPGTGIRLLDPAGRPVPPGTPGEICLSGPGVGRGYLKRPELTAERFVEDGRVYRTGDIGVLRPDGLLEFVGRAEGHDPAADASLATVEVLLRGHPEVRESAVAEVETGPRRTGLVAYVVAAEGARAEPWALRSYLAERLPDRLLPEAVVPLPALPRTRAGKLDIRALPLPAPRDHAAPGGSGAGSAKAARSGAKGGGFLAAEYGRLSPGTRWAAVTAAGALAAAVLTDGFWPGSTDLSRVPSPWDALFQLLYLVEFAGFGLGLAFLLLGGPLLARNGRPPGLTLATRLAVTWLLAAWWPQDNWYRTSRATDWPRQAALVYGFNVSLIGAAAVLIGFLAWHRSRPGER</sequence>
<dbReference type="RefSeq" id="WP_407986526.1">
    <property type="nucleotide sequence ID" value="NZ_AP035881.2"/>
</dbReference>
<evidence type="ECO:0008006" key="5">
    <source>
        <dbReference type="Google" id="ProtNLM"/>
    </source>
</evidence>
<dbReference type="PROSITE" id="PS00455">
    <property type="entry name" value="AMP_BINDING"/>
    <property type="match status" value="1"/>
</dbReference>
<protein>
    <recommendedName>
        <fullName evidence="5">Amino acid adenylation domain-containing protein</fullName>
    </recommendedName>
</protein>
<dbReference type="SUPFAM" id="SSF56801">
    <property type="entry name" value="Acetyl-CoA synthetase-like"/>
    <property type="match status" value="1"/>
</dbReference>
<proteinExistence type="predicted"/>
<dbReference type="Pfam" id="PF00501">
    <property type="entry name" value="AMP-binding"/>
    <property type="match status" value="1"/>
</dbReference>
<accession>A0AB33JM77</accession>
<dbReference type="CDD" id="cd05930">
    <property type="entry name" value="A_NRPS"/>
    <property type="match status" value="1"/>
</dbReference>
<dbReference type="AlphaFoldDB" id="A0AB33JM77"/>
<feature type="domain" description="AMP-binding enzyme C-terminal" evidence="3">
    <location>
        <begin position="423"/>
        <end position="497"/>
    </location>
</feature>
<feature type="transmembrane region" description="Helical" evidence="1">
    <location>
        <begin position="617"/>
        <end position="634"/>
    </location>
</feature>
<dbReference type="GO" id="GO:0044550">
    <property type="term" value="P:secondary metabolite biosynthetic process"/>
    <property type="evidence" value="ECO:0007669"/>
    <property type="project" value="TreeGrafter"/>
</dbReference>